<protein>
    <submittedName>
        <fullName evidence="2">XRE family transcriptional regulator</fullName>
    </submittedName>
</protein>
<dbReference type="RefSeq" id="WP_257099615.1">
    <property type="nucleotide sequence ID" value="NZ_JANILD010000010.1"/>
</dbReference>
<evidence type="ECO:0000313" key="2">
    <source>
        <dbReference type="EMBL" id="MCQ9304963.1"/>
    </source>
</evidence>
<dbReference type="SUPFAM" id="SSF47413">
    <property type="entry name" value="lambda repressor-like DNA-binding domains"/>
    <property type="match status" value="1"/>
</dbReference>
<feature type="domain" description="HTH cro/C1-type" evidence="1">
    <location>
        <begin position="6"/>
        <end position="62"/>
    </location>
</feature>
<comment type="caution">
    <text evidence="2">The sequence shown here is derived from an EMBL/GenBank/DDBJ whole genome shotgun (WGS) entry which is preliminary data.</text>
</comment>
<dbReference type="EMBL" id="JANILD010000010">
    <property type="protein sequence ID" value="MCQ9304963.1"/>
    <property type="molecule type" value="Genomic_DNA"/>
</dbReference>
<reference evidence="2" key="1">
    <citation type="submission" date="2022-07" db="EMBL/GenBank/DDBJ databases">
        <title>Bacterial species isolated from the porcine tonsil microbiota.</title>
        <authorList>
            <person name="Oliveira I.M.F."/>
        </authorList>
    </citation>
    <scope>NUCLEOTIDE SEQUENCE</scope>
    <source>
        <strain evidence="2">8QC2O2</strain>
    </source>
</reference>
<evidence type="ECO:0000313" key="3">
    <source>
        <dbReference type="Proteomes" id="UP001204068"/>
    </source>
</evidence>
<proteinExistence type="predicted"/>
<organism evidence="2 3">
    <name type="scientific">Mammaliicoccus sciuri</name>
    <name type="common">Staphylococcus sciuri</name>
    <dbReference type="NCBI Taxonomy" id="1296"/>
    <lineage>
        <taxon>Bacteria</taxon>
        <taxon>Bacillati</taxon>
        <taxon>Bacillota</taxon>
        <taxon>Bacilli</taxon>
        <taxon>Bacillales</taxon>
        <taxon>Staphylococcaceae</taxon>
        <taxon>Mammaliicoccus</taxon>
    </lineage>
</organism>
<dbReference type="Proteomes" id="UP001204068">
    <property type="component" value="Unassembled WGS sequence"/>
</dbReference>
<dbReference type="Pfam" id="PF13443">
    <property type="entry name" value="HTH_26"/>
    <property type="match status" value="1"/>
</dbReference>
<dbReference type="InterPro" id="IPR001387">
    <property type="entry name" value="Cro/C1-type_HTH"/>
</dbReference>
<evidence type="ECO:0000259" key="1">
    <source>
        <dbReference type="Pfam" id="PF13443"/>
    </source>
</evidence>
<dbReference type="Gene3D" id="1.10.10.60">
    <property type="entry name" value="Homeodomain-like"/>
    <property type="match status" value="1"/>
</dbReference>
<dbReference type="GO" id="GO:0003677">
    <property type="term" value="F:DNA binding"/>
    <property type="evidence" value="ECO:0007669"/>
    <property type="project" value="InterPro"/>
</dbReference>
<name>A0AAW5LSR9_MAMSC</name>
<gene>
    <name evidence="2" type="ORF">NQ032_15240</name>
</gene>
<dbReference type="InterPro" id="IPR010982">
    <property type="entry name" value="Lambda_DNA-bd_dom_sf"/>
</dbReference>
<accession>A0AAW5LSR9</accession>
<sequence>MLNANKLNGKIIENGLDKTTVAEMMGIHRSTLHRKINNEGDKLSVKEANELVKILKLSSDEAMSIFFAN</sequence>
<dbReference type="AlphaFoldDB" id="A0AAW5LSR9"/>